<keyword evidence="1" id="KW-0328">Glycosyltransferase</keyword>
<organism evidence="4 5">
    <name type="scientific">Ramlibacter tataouinensis</name>
    <dbReference type="NCBI Taxonomy" id="94132"/>
    <lineage>
        <taxon>Bacteria</taxon>
        <taxon>Pseudomonadati</taxon>
        <taxon>Pseudomonadota</taxon>
        <taxon>Betaproteobacteria</taxon>
        <taxon>Burkholderiales</taxon>
        <taxon>Comamonadaceae</taxon>
        <taxon>Ramlibacter</taxon>
    </lineage>
</organism>
<evidence type="ECO:0000313" key="5">
    <source>
        <dbReference type="Proteomes" id="UP000070433"/>
    </source>
</evidence>
<dbReference type="EMBL" id="CP010951">
    <property type="protein sequence ID" value="AMO23848.1"/>
    <property type="molecule type" value="Genomic_DNA"/>
</dbReference>
<dbReference type="OrthoDB" id="267270at2"/>
<dbReference type="InterPro" id="IPR001296">
    <property type="entry name" value="Glyco_trans_1"/>
</dbReference>
<dbReference type="RefSeq" id="WP_061500843.1">
    <property type="nucleotide sequence ID" value="NZ_CP010951.1"/>
</dbReference>
<dbReference type="SUPFAM" id="SSF53756">
    <property type="entry name" value="UDP-Glycosyltransferase/glycogen phosphorylase"/>
    <property type="match status" value="1"/>
</dbReference>
<accession>A0A127JV04</accession>
<evidence type="ECO:0000256" key="1">
    <source>
        <dbReference type="ARBA" id="ARBA00022676"/>
    </source>
</evidence>
<protein>
    <recommendedName>
        <fullName evidence="3">Glycosyl transferase family 1 domain-containing protein</fullName>
    </recommendedName>
</protein>
<dbReference type="CDD" id="cd03801">
    <property type="entry name" value="GT4_PimA-like"/>
    <property type="match status" value="1"/>
</dbReference>
<evidence type="ECO:0000259" key="3">
    <source>
        <dbReference type="Pfam" id="PF00534"/>
    </source>
</evidence>
<dbReference type="Pfam" id="PF00534">
    <property type="entry name" value="Glycos_transf_1"/>
    <property type="match status" value="1"/>
</dbReference>
<proteinExistence type="predicted"/>
<name>A0A127JV04_9BURK</name>
<dbReference type="PANTHER" id="PTHR12526">
    <property type="entry name" value="GLYCOSYLTRANSFERASE"/>
    <property type="match status" value="1"/>
</dbReference>
<gene>
    <name evidence="4" type="ORF">UC35_14420</name>
</gene>
<evidence type="ECO:0000313" key="4">
    <source>
        <dbReference type="EMBL" id="AMO23848.1"/>
    </source>
</evidence>
<dbReference type="Proteomes" id="UP000070433">
    <property type="component" value="Chromosome"/>
</dbReference>
<feature type="domain" description="Glycosyl transferase family 1" evidence="3">
    <location>
        <begin position="207"/>
        <end position="374"/>
    </location>
</feature>
<dbReference type="PANTHER" id="PTHR12526:SF510">
    <property type="entry name" value="D-INOSITOL 3-PHOSPHATE GLYCOSYLTRANSFERASE"/>
    <property type="match status" value="1"/>
</dbReference>
<reference evidence="4 5" key="1">
    <citation type="journal article" date="2014" name="Int. J. Syst. Evol. Microbiol.">
        <title>Ramlibacter solisilvae sp. nov., isolated from forest soil, and emended description of the genus Ramlibacter.</title>
        <authorList>
            <person name="Lee H.J."/>
            <person name="Lee S.H."/>
            <person name="Lee S.S."/>
            <person name="Lee J.S."/>
            <person name="Kim Y."/>
            <person name="Kim S.C."/>
            <person name="Jeon C.O."/>
        </authorList>
    </citation>
    <scope>NUCLEOTIDE SEQUENCE [LARGE SCALE GENOMIC DNA]</scope>
    <source>
        <strain evidence="4 5">5-10</strain>
    </source>
</reference>
<dbReference type="GO" id="GO:0016757">
    <property type="term" value="F:glycosyltransferase activity"/>
    <property type="evidence" value="ECO:0007669"/>
    <property type="project" value="UniProtKB-KW"/>
</dbReference>
<keyword evidence="5" id="KW-1185">Reference proteome</keyword>
<evidence type="ECO:0000256" key="2">
    <source>
        <dbReference type="ARBA" id="ARBA00022679"/>
    </source>
</evidence>
<keyword evidence="2" id="KW-0808">Transferase</keyword>
<dbReference type="AlphaFoldDB" id="A0A127JV04"/>
<dbReference type="Gene3D" id="3.40.50.2000">
    <property type="entry name" value="Glycogen Phosphorylase B"/>
    <property type="match status" value="2"/>
</dbReference>
<sequence length="407" mass="45153">MENRRPRIAYLAPNALQDRTSGAAISLLTMLRALSGVDWQTHSLSAAVFDRPPPARSLAEVVAGWGLPLRGNLKGTRAPVWRGTVEGVDHMVVHLGKTQRMQMSPLEEALFLQLARRWLAQVKPDVVLTMGGLVLDAALQREARRQGAAVVFYLANGSYNNRETFAEIDQVITNSGVTAQMYAQRLGIEARNVGVYVDTSRFIAVRSEPRYITFINPVAEKGVTLFLRLVAMARTRAPDLRFLVVESRGTLAAAIERLKLDPALTEHVTVVPRSDDMREVYAQTRALLCPSFWFEAAGRVLVEAIANGIPVVATNRGGIPETLAGGGTLLPVPTACMRDHWHMPTEEEAQHWWDALNALHCDSQHYEAMSAQAREAARHHDLSVKARALDRLLRQTIERRRAIRQAA</sequence>